<sequence>MISCPWNLCPEQFDDRVDLKDHVSSAHLKYFPYRCHHCDVIFPSRSQVDYHWSSDHTDQGPPVVSCCLNRQKERCLKEILAPLDSGSSHQNTGSVDSHFSTSSTSSCSLTSTPVAGLSQQQNQEQIVSRHNNESQRAISVQLQLKHEVSEFDSPNEDRLLNRHADAEGNGDLDTLEVFSTASTQRHVDGVRLNRDKNHSGVQEQRFTPEFDGTIPEHLVDIAWDMTMKRKALIGAALDARFKYFVAQLAMSIPPMSCKEVGESARVMHRSSLAELLSLQGYPTNEALYSGFEKFAAEVPEDEARKIEMVIGTVQHIKKLCSMRVTRDKRRHITVPEPEITHKRRRSFDHGVTAFD</sequence>
<accession>A0A914WKX4</accession>
<reference evidence="5" key="1">
    <citation type="submission" date="2022-11" db="UniProtKB">
        <authorList>
            <consortium name="WormBaseParasite"/>
        </authorList>
    </citation>
    <scope>IDENTIFICATION</scope>
</reference>
<keyword evidence="1" id="KW-0863">Zinc-finger</keyword>
<dbReference type="InterPro" id="IPR013087">
    <property type="entry name" value="Znf_C2H2_type"/>
</dbReference>
<dbReference type="Gene3D" id="3.30.160.60">
    <property type="entry name" value="Classic Zinc Finger"/>
    <property type="match status" value="1"/>
</dbReference>
<dbReference type="InterPro" id="IPR036236">
    <property type="entry name" value="Znf_C2H2_sf"/>
</dbReference>
<feature type="region of interest" description="Disordered" evidence="2">
    <location>
        <begin position="110"/>
        <end position="134"/>
    </location>
</feature>
<protein>
    <submittedName>
        <fullName evidence="5">C2H2-type domain-containing protein</fullName>
    </submittedName>
</protein>
<evidence type="ECO:0000259" key="3">
    <source>
        <dbReference type="PROSITE" id="PS50157"/>
    </source>
</evidence>
<keyword evidence="1" id="KW-0862">Zinc</keyword>
<keyword evidence="1" id="KW-0479">Metal-binding</keyword>
<dbReference type="PROSITE" id="PS00028">
    <property type="entry name" value="ZINC_FINGER_C2H2_1"/>
    <property type="match status" value="2"/>
</dbReference>
<evidence type="ECO:0000256" key="1">
    <source>
        <dbReference type="PROSITE-ProRule" id="PRU00042"/>
    </source>
</evidence>
<feature type="compositionally biased region" description="Polar residues" evidence="2">
    <location>
        <begin position="117"/>
        <end position="134"/>
    </location>
</feature>
<evidence type="ECO:0000256" key="2">
    <source>
        <dbReference type="SAM" id="MobiDB-lite"/>
    </source>
</evidence>
<proteinExistence type="predicted"/>
<name>A0A914WKX4_9BILA</name>
<dbReference type="WBParaSite" id="PSAMB.scaffold4165size15435.g23647.t1">
    <property type="protein sequence ID" value="PSAMB.scaffold4165size15435.g23647.t1"/>
    <property type="gene ID" value="PSAMB.scaffold4165size15435.g23647"/>
</dbReference>
<dbReference type="AlphaFoldDB" id="A0A914WKX4"/>
<dbReference type="PROSITE" id="PS50157">
    <property type="entry name" value="ZINC_FINGER_C2H2_2"/>
    <property type="match status" value="1"/>
</dbReference>
<evidence type="ECO:0000313" key="4">
    <source>
        <dbReference type="Proteomes" id="UP000887566"/>
    </source>
</evidence>
<keyword evidence="4" id="KW-1185">Reference proteome</keyword>
<organism evidence="4 5">
    <name type="scientific">Plectus sambesii</name>
    <dbReference type="NCBI Taxonomy" id="2011161"/>
    <lineage>
        <taxon>Eukaryota</taxon>
        <taxon>Metazoa</taxon>
        <taxon>Ecdysozoa</taxon>
        <taxon>Nematoda</taxon>
        <taxon>Chromadorea</taxon>
        <taxon>Plectida</taxon>
        <taxon>Plectina</taxon>
        <taxon>Plectoidea</taxon>
        <taxon>Plectidae</taxon>
        <taxon>Plectus</taxon>
    </lineage>
</organism>
<dbReference type="SUPFAM" id="SSF57667">
    <property type="entry name" value="beta-beta-alpha zinc fingers"/>
    <property type="match status" value="1"/>
</dbReference>
<feature type="domain" description="C2H2-type" evidence="3">
    <location>
        <begin position="33"/>
        <end position="61"/>
    </location>
</feature>
<evidence type="ECO:0000313" key="5">
    <source>
        <dbReference type="WBParaSite" id="PSAMB.scaffold4165size15435.g23647.t1"/>
    </source>
</evidence>
<dbReference type="Proteomes" id="UP000887566">
    <property type="component" value="Unplaced"/>
</dbReference>
<dbReference type="GO" id="GO:0008270">
    <property type="term" value="F:zinc ion binding"/>
    <property type="evidence" value="ECO:0007669"/>
    <property type="project" value="UniProtKB-KW"/>
</dbReference>
<dbReference type="SMART" id="SM00355">
    <property type="entry name" value="ZnF_C2H2"/>
    <property type="match status" value="2"/>
</dbReference>